<dbReference type="GO" id="GO:0008270">
    <property type="term" value="F:zinc ion binding"/>
    <property type="evidence" value="ECO:0007669"/>
    <property type="project" value="UniProtKB-KW"/>
</dbReference>
<dbReference type="Gene3D" id="1.20.120.1750">
    <property type="match status" value="1"/>
</dbReference>
<comment type="caution">
    <text evidence="13">The sequence shown here is derived from an EMBL/GenBank/DDBJ whole genome shotgun (WGS) entry which is preliminary data.</text>
</comment>
<dbReference type="GeneID" id="19160253"/>
<dbReference type="InterPro" id="IPR002867">
    <property type="entry name" value="IBR_dom"/>
</dbReference>
<dbReference type="Proteomes" id="UP000019484">
    <property type="component" value="Unassembled WGS sequence"/>
</dbReference>
<keyword evidence="14" id="KW-1185">Reference proteome</keyword>
<dbReference type="RefSeq" id="XP_007724454.1">
    <property type="nucleotide sequence ID" value="XM_007726264.1"/>
</dbReference>
<feature type="compositionally biased region" description="Basic and acidic residues" evidence="10">
    <location>
        <begin position="532"/>
        <end position="556"/>
    </location>
</feature>
<dbReference type="PROSITE" id="PS00518">
    <property type="entry name" value="ZF_RING_1"/>
    <property type="match status" value="1"/>
</dbReference>
<dbReference type="InterPro" id="IPR044066">
    <property type="entry name" value="TRIAD_supradom"/>
</dbReference>
<dbReference type="CDD" id="cd20335">
    <property type="entry name" value="BRcat_RBR"/>
    <property type="match status" value="1"/>
</dbReference>
<dbReference type="InterPro" id="IPR017907">
    <property type="entry name" value="Znf_RING_CS"/>
</dbReference>
<evidence type="ECO:0000256" key="8">
    <source>
        <dbReference type="ARBA" id="ARBA00022833"/>
    </source>
</evidence>
<feature type="domain" description="RING-type" evidence="11">
    <location>
        <begin position="239"/>
        <end position="281"/>
    </location>
</feature>
<dbReference type="eggNOG" id="KOG1812">
    <property type="taxonomic scope" value="Eukaryota"/>
</dbReference>
<evidence type="ECO:0000256" key="10">
    <source>
        <dbReference type="SAM" id="MobiDB-lite"/>
    </source>
</evidence>
<dbReference type="Pfam" id="PF01485">
    <property type="entry name" value="IBR"/>
    <property type="match status" value="2"/>
</dbReference>
<dbReference type="Pfam" id="PF00097">
    <property type="entry name" value="zf-C3HC4"/>
    <property type="match status" value="1"/>
</dbReference>
<keyword evidence="4" id="KW-0479">Metal-binding</keyword>
<keyword evidence="3" id="KW-0808">Transferase</keyword>
<feature type="region of interest" description="Disordered" evidence="10">
    <location>
        <begin position="523"/>
        <end position="584"/>
    </location>
</feature>
<reference evidence="13 14" key="1">
    <citation type="submission" date="2013-03" db="EMBL/GenBank/DDBJ databases">
        <title>The Genome Sequence of Capronia coronata CBS 617.96.</title>
        <authorList>
            <consortium name="The Broad Institute Genomics Platform"/>
            <person name="Cuomo C."/>
            <person name="de Hoog S."/>
            <person name="Gorbushina A."/>
            <person name="Walker B."/>
            <person name="Young S.K."/>
            <person name="Zeng Q."/>
            <person name="Gargeya S."/>
            <person name="Fitzgerald M."/>
            <person name="Haas B."/>
            <person name="Abouelleil A."/>
            <person name="Allen A.W."/>
            <person name="Alvarado L."/>
            <person name="Arachchi H.M."/>
            <person name="Berlin A.M."/>
            <person name="Chapman S.B."/>
            <person name="Gainer-Dewar J."/>
            <person name="Goldberg J."/>
            <person name="Griggs A."/>
            <person name="Gujja S."/>
            <person name="Hansen M."/>
            <person name="Howarth C."/>
            <person name="Imamovic A."/>
            <person name="Ireland A."/>
            <person name="Larimer J."/>
            <person name="McCowan C."/>
            <person name="Murphy C."/>
            <person name="Pearson M."/>
            <person name="Poon T.W."/>
            <person name="Priest M."/>
            <person name="Roberts A."/>
            <person name="Saif S."/>
            <person name="Shea T."/>
            <person name="Sisk P."/>
            <person name="Sykes S."/>
            <person name="Wortman J."/>
            <person name="Nusbaum C."/>
            <person name="Birren B."/>
        </authorList>
    </citation>
    <scope>NUCLEOTIDE SEQUENCE [LARGE SCALE GENOMIC DNA]</scope>
    <source>
        <strain evidence="13 14">CBS 617.96</strain>
    </source>
</reference>
<evidence type="ECO:0000259" key="12">
    <source>
        <dbReference type="PROSITE" id="PS51873"/>
    </source>
</evidence>
<dbReference type="AlphaFoldDB" id="W9Y7G0"/>
<evidence type="ECO:0000256" key="4">
    <source>
        <dbReference type="ARBA" id="ARBA00022723"/>
    </source>
</evidence>
<accession>W9Y7G0</accession>
<dbReference type="InterPro" id="IPR031127">
    <property type="entry name" value="E3_UB_ligase_RBR"/>
</dbReference>
<dbReference type="CDD" id="cd22584">
    <property type="entry name" value="Rcat_RBR_unk"/>
    <property type="match status" value="1"/>
</dbReference>
<comment type="catalytic activity">
    <reaction evidence="1">
        <text>[E2 ubiquitin-conjugating enzyme]-S-ubiquitinyl-L-cysteine + [acceptor protein]-L-lysine = [E2 ubiquitin-conjugating enzyme]-L-cysteine + [acceptor protein]-N(6)-ubiquitinyl-L-lysine.</text>
        <dbReference type="EC" id="2.3.2.31"/>
    </reaction>
</comment>
<evidence type="ECO:0000256" key="2">
    <source>
        <dbReference type="ARBA" id="ARBA00012251"/>
    </source>
</evidence>
<gene>
    <name evidence="13" type="ORF">A1O1_05378</name>
</gene>
<feature type="region of interest" description="Disordered" evidence="10">
    <location>
        <begin position="474"/>
        <end position="495"/>
    </location>
</feature>
<dbReference type="SUPFAM" id="SSF57850">
    <property type="entry name" value="RING/U-box"/>
    <property type="match status" value="2"/>
</dbReference>
<organism evidence="13 14">
    <name type="scientific">Capronia coronata CBS 617.96</name>
    <dbReference type="NCBI Taxonomy" id="1182541"/>
    <lineage>
        <taxon>Eukaryota</taxon>
        <taxon>Fungi</taxon>
        <taxon>Dikarya</taxon>
        <taxon>Ascomycota</taxon>
        <taxon>Pezizomycotina</taxon>
        <taxon>Eurotiomycetes</taxon>
        <taxon>Chaetothyriomycetidae</taxon>
        <taxon>Chaetothyriales</taxon>
        <taxon>Herpotrichiellaceae</taxon>
        <taxon>Capronia</taxon>
    </lineage>
</organism>
<feature type="region of interest" description="Disordered" evidence="10">
    <location>
        <begin position="659"/>
        <end position="692"/>
    </location>
</feature>
<dbReference type="CDD" id="cd16449">
    <property type="entry name" value="RING-HC"/>
    <property type="match status" value="1"/>
</dbReference>
<dbReference type="Gene3D" id="3.30.40.10">
    <property type="entry name" value="Zinc/RING finger domain, C3HC4 (zinc finger)"/>
    <property type="match status" value="1"/>
</dbReference>
<protein>
    <recommendedName>
        <fullName evidence="2">RBR-type E3 ubiquitin transferase</fullName>
        <ecNumber evidence="2">2.3.2.31</ecNumber>
    </recommendedName>
</protein>
<dbReference type="SMART" id="SM00647">
    <property type="entry name" value="IBR"/>
    <property type="match status" value="2"/>
</dbReference>
<dbReference type="InterPro" id="IPR001841">
    <property type="entry name" value="Znf_RING"/>
</dbReference>
<dbReference type="PROSITE" id="PS50089">
    <property type="entry name" value="ZF_RING_2"/>
    <property type="match status" value="1"/>
</dbReference>
<dbReference type="STRING" id="1182541.W9Y7G0"/>
<keyword evidence="5" id="KW-0677">Repeat</keyword>
<proteinExistence type="predicted"/>
<dbReference type="HOGENOM" id="CLU_346468_0_0_1"/>
<feature type="compositionally biased region" description="Basic and acidic residues" evidence="10">
    <location>
        <begin position="565"/>
        <end position="577"/>
    </location>
</feature>
<evidence type="ECO:0000256" key="3">
    <source>
        <dbReference type="ARBA" id="ARBA00022679"/>
    </source>
</evidence>
<evidence type="ECO:0000313" key="13">
    <source>
        <dbReference type="EMBL" id="EXJ88448.1"/>
    </source>
</evidence>
<dbReference type="InterPro" id="IPR013083">
    <property type="entry name" value="Znf_RING/FYVE/PHD"/>
</dbReference>
<dbReference type="PANTHER" id="PTHR11685">
    <property type="entry name" value="RBR FAMILY RING FINGER AND IBR DOMAIN-CONTAINING"/>
    <property type="match status" value="1"/>
</dbReference>
<evidence type="ECO:0000259" key="11">
    <source>
        <dbReference type="PROSITE" id="PS50089"/>
    </source>
</evidence>
<keyword evidence="7" id="KW-0833">Ubl conjugation pathway</keyword>
<dbReference type="PROSITE" id="PS51873">
    <property type="entry name" value="TRIAD"/>
    <property type="match status" value="1"/>
</dbReference>
<feature type="compositionally biased region" description="Polar residues" evidence="10">
    <location>
        <begin position="782"/>
        <end position="791"/>
    </location>
</feature>
<dbReference type="EC" id="2.3.2.31" evidence="2"/>
<evidence type="ECO:0000256" key="1">
    <source>
        <dbReference type="ARBA" id="ARBA00001798"/>
    </source>
</evidence>
<dbReference type="OrthoDB" id="9977870at2759"/>
<dbReference type="InterPro" id="IPR018957">
    <property type="entry name" value="Znf_C3HC4_RING-type"/>
</dbReference>
<evidence type="ECO:0000256" key="6">
    <source>
        <dbReference type="ARBA" id="ARBA00022771"/>
    </source>
</evidence>
<dbReference type="GO" id="GO:0016567">
    <property type="term" value="P:protein ubiquitination"/>
    <property type="evidence" value="ECO:0007669"/>
    <property type="project" value="InterPro"/>
</dbReference>
<name>W9Y7G0_9EURO</name>
<sequence>MAGPTNPKQKITRSLDERVADALRARGPFFQRSETHLSREPVQTEPTVTLRRTAPTDGRSFAQQAAQLTRFWNGATDTITLSGVEVVPTRATEPQSGATNNTVDTANRHDQDNMLGRGMMDFETQDGGNSVTATQGTPQFPPSSVWNDITTWTPPYDDVFADFEFLNDGFPDVNFPAIPEIDRAATLDPRQALPARLPTPPRMPHIPFFGVRGTGQNRDPYRFASGQPFLPRPDSPTSCRACMEDLESPIFLSCGHGYCQPCLNHLVRSGLANKMSFPPRCCTGRRGIDMASIQAHLDQDVLTRYLDVVEEFSTPNPVYCANPVCSRYIEQSRVRDTPGKFVQCGQCQTPTCTECKQGHREHTGRDAMTCKKVEELMNPGDRKLAQNNQWKQCPGCKNLVEKTEGCNHMICECGTDFCYRCGTKQDGYAQCDCYGGGYEFPMPTSNALDATQLQPGPIRPGALYDAIRTTQALRQSNTRRAEAAEPAGTGRGHLSHLSHLRQAATAAGQLMKSLRRDHATVQQAVGTNGQQARDDLVEAERRRAASSRDRRNDLLLRDGPIFHTDPIRNDPIMRRSTEPVPNTRYHYRTDITYEPAAEPTQHGSLRPLQNGSASTIYESYIGAMRTMRGQMADWDALFQTPRSQGEESRGLKREIAMTEPLDMGSGPALRMRLPPQTEDRPEPNAMVSPNLSPVREAVSPDRAQPYSHFTLPYSNTPPAPTGRQARAMIDENNPPAWLVSKRADVRQAEEREAWLEENGIFPGDDLGFYLDGRISPRLTRSGRGNQDNPVTGSLRAINNAPRGQGSKPMKGNERP</sequence>
<feature type="domain" description="RING-type" evidence="12">
    <location>
        <begin position="235"/>
        <end position="442"/>
    </location>
</feature>
<feature type="region of interest" description="Disordered" evidence="10">
    <location>
        <begin position="774"/>
        <end position="815"/>
    </location>
</feature>
<keyword evidence="6 9" id="KW-0863">Zinc-finger</keyword>
<evidence type="ECO:0000256" key="9">
    <source>
        <dbReference type="PROSITE-ProRule" id="PRU00175"/>
    </source>
</evidence>
<dbReference type="EMBL" id="AMWN01000004">
    <property type="protein sequence ID" value="EXJ88448.1"/>
    <property type="molecule type" value="Genomic_DNA"/>
</dbReference>
<dbReference type="GO" id="GO:0061630">
    <property type="term" value="F:ubiquitin protein ligase activity"/>
    <property type="evidence" value="ECO:0007669"/>
    <property type="project" value="UniProtKB-EC"/>
</dbReference>
<evidence type="ECO:0000256" key="7">
    <source>
        <dbReference type="ARBA" id="ARBA00022786"/>
    </source>
</evidence>
<evidence type="ECO:0000256" key="5">
    <source>
        <dbReference type="ARBA" id="ARBA00022737"/>
    </source>
</evidence>
<evidence type="ECO:0000313" key="14">
    <source>
        <dbReference type="Proteomes" id="UP000019484"/>
    </source>
</evidence>
<keyword evidence="8" id="KW-0862">Zinc</keyword>